<dbReference type="InterPro" id="IPR008914">
    <property type="entry name" value="PEBP"/>
</dbReference>
<dbReference type="NCBIfam" id="TIGR00481">
    <property type="entry name" value="YbhB/YbcL family Raf kinase inhibitor-like protein"/>
    <property type="match status" value="1"/>
</dbReference>
<evidence type="ECO:0000313" key="2">
    <source>
        <dbReference type="EMBL" id="AKV04199.1"/>
    </source>
</evidence>
<reference evidence="2 3" key="1">
    <citation type="submission" date="2015-08" db="EMBL/GenBank/DDBJ databases">
        <authorList>
            <person name="Babu N.S."/>
            <person name="Beckwith C.J."/>
            <person name="Beseler K.G."/>
            <person name="Brison A."/>
            <person name="Carone J.V."/>
            <person name="Caskin T.P."/>
            <person name="Diamond M."/>
            <person name="Durham M.E."/>
            <person name="Foxe J.M."/>
            <person name="Go M."/>
            <person name="Henderson B.A."/>
            <person name="Jones I.B."/>
            <person name="McGettigan J.A."/>
            <person name="Micheletti S.J."/>
            <person name="Nasrallah M.E."/>
            <person name="Ortiz D."/>
            <person name="Piller C.R."/>
            <person name="Privatt S.R."/>
            <person name="Schneider S.L."/>
            <person name="Sharp S."/>
            <person name="Smith T.C."/>
            <person name="Stanton J.D."/>
            <person name="Ullery H.E."/>
            <person name="Wilson R.J."/>
            <person name="Serrano M.G."/>
            <person name="Buck G."/>
            <person name="Lee V."/>
            <person name="Wang Y."/>
            <person name="Carvalho R."/>
            <person name="Voegtly L."/>
            <person name="Shi R."/>
            <person name="Duckworth R."/>
            <person name="Johnson A."/>
            <person name="Loviza R."/>
            <person name="Walstead R."/>
            <person name="Shah Z."/>
            <person name="Kiflezghi M."/>
            <person name="Wade K."/>
            <person name="Ball S.L."/>
            <person name="Bradley K.W."/>
            <person name="Asai D.J."/>
            <person name="Bowman C.A."/>
            <person name="Russell D.A."/>
            <person name="Pope W.H."/>
            <person name="Jacobs-Sera D."/>
            <person name="Hendrix R.W."/>
            <person name="Hatfull G.F."/>
        </authorList>
    </citation>
    <scope>NUCLEOTIDE SEQUENCE [LARGE SCALE GENOMIC DNA]</scope>
    <source>
        <strain evidence="2 3">DSM 27648</strain>
    </source>
</reference>
<sequence length="205" mass="21469">MRIGVSFAAVTVFGVLGALACSKAQPDPPSASDAGAASATVHAGAMPVAKMTLTSTSFDAGGPIPTRFTCEGQGTSPQLGWTAPPPGTKSLALVVSDPDAPDPRAPQHTWVHWVLYDLPPSMRELPEGAKEPPVGARAGANDFKRTGWDGPCPPVGRHRYVYEIHALDTELPDLRNPTKADLEKAMAGHVLAKGELVGTYQKIGK</sequence>
<proteinExistence type="predicted"/>
<feature type="chain" id="PRO_5005467078" description="Phospholipid-binding protein" evidence="1">
    <location>
        <begin position="21"/>
        <end position="205"/>
    </location>
</feature>
<dbReference type="CDD" id="cd00865">
    <property type="entry name" value="PEBP_bact_arch"/>
    <property type="match status" value="1"/>
</dbReference>
<feature type="signal peptide" evidence="1">
    <location>
        <begin position="1"/>
        <end position="20"/>
    </location>
</feature>
<protein>
    <recommendedName>
        <fullName evidence="4">Phospholipid-binding protein</fullName>
    </recommendedName>
</protein>
<dbReference type="Proteomes" id="UP000064967">
    <property type="component" value="Chromosome"/>
</dbReference>
<dbReference type="AlphaFoldDB" id="A0A0K1QEL5"/>
<dbReference type="PATRIC" id="fig|1391654.3.peg.11004"/>
<keyword evidence="1" id="KW-0732">Signal</keyword>
<dbReference type="KEGG" id="llu:AKJ09_10862"/>
<dbReference type="Pfam" id="PF01161">
    <property type="entry name" value="PBP"/>
    <property type="match status" value="1"/>
</dbReference>
<dbReference type="PANTHER" id="PTHR30289:SF1">
    <property type="entry name" value="PEBP (PHOSPHATIDYLETHANOLAMINE-BINDING PROTEIN) FAMILY PROTEIN"/>
    <property type="match status" value="1"/>
</dbReference>
<dbReference type="InterPro" id="IPR036610">
    <property type="entry name" value="PEBP-like_sf"/>
</dbReference>
<dbReference type="InterPro" id="IPR005247">
    <property type="entry name" value="YbhB_YbcL/LppC-like"/>
</dbReference>
<evidence type="ECO:0000256" key="1">
    <source>
        <dbReference type="SAM" id="SignalP"/>
    </source>
</evidence>
<name>A0A0K1QEL5_9BACT</name>
<dbReference type="PANTHER" id="PTHR30289">
    <property type="entry name" value="UNCHARACTERIZED PROTEIN YBCL-RELATED"/>
    <property type="match status" value="1"/>
</dbReference>
<organism evidence="2 3">
    <name type="scientific">Labilithrix luteola</name>
    <dbReference type="NCBI Taxonomy" id="1391654"/>
    <lineage>
        <taxon>Bacteria</taxon>
        <taxon>Pseudomonadati</taxon>
        <taxon>Myxococcota</taxon>
        <taxon>Polyangia</taxon>
        <taxon>Polyangiales</taxon>
        <taxon>Labilitrichaceae</taxon>
        <taxon>Labilithrix</taxon>
    </lineage>
</organism>
<dbReference type="STRING" id="1391654.AKJ09_10862"/>
<dbReference type="PROSITE" id="PS51257">
    <property type="entry name" value="PROKAR_LIPOPROTEIN"/>
    <property type="match status" value="1"/>
</dbReference>
<evidence type="ECO:0000313" key="3">
    <source>
        <dbReference type="Proteomes" id="UP000064967"/>
    </source>
</evidence>
<dbReference type="SUPFAM" id="SSF49777">
    <property type="entry name" value="PEBP-like"/>
    <property type="match status" value="1"/>
</dbReference>
<evidence type="ECO:0008006" key="4">
    <source>
        <dbReference type="Google" id="ProtNLM"/>
    </source>
</evidence>
<dbReference type="EMBL" id="CP012333">
    <property type="protein sequence ID" value="AKV04199.1"/>
    <property type="molecule type" value="Genomic_DNA"/>
</dbReference>
<accession>A0A0K1QEL5</accession>
<dbReference type="Gene3D" id="3.90.280.10">
    <property type="entry name" value="PEBP-like"/>
    <property type="match status" value="1"/>
</dbReference>
<gene>
    <name evidence="2" type="ORF">AKJ09_10862</name>
</gene>
<keyword evidence="3" id="KW-1185">Reference proteome</keyword>